<feature type="transmembrane region" description="Helical" evidence="1">
    <location>
        <begin position="160"/>
        <end position="186"/>
    </location>
</feature>
<dbReference type="InterPro" id="IPR039522">
    <property type="entry name" value="RING_finger_1_prok"/>
</dbReference>
<sequence>MRCPKCKAVIPASQPQSSAVGVGAGGEEAPGLSIRTVAAGTAEAGGSCPICQASIGPEDAVVVCPACAQVHHRECWSEVGGCGTYGCSEAPRLEKAAPAETPLTAWGDMKRCPACGEKIKAIALRCRYCGEDFPTVDPLSLQDLHGKVARDEATGQVKTWVVLVFILSLLGFLAPLMLLVASIMAWRMRDAIGRAGPLFVAVAYSSIAVSALYSILIGFFVLFSG</sequence>
<dbReference type="KEGG" id="agv:OJF2_27300"/>
<protein>
    <recommendedName>
        <fullName evidence="4">Double zinc ribbon</fullName>
    </recommendedName>
</protein>
<keyword evidence="1" id="KW-0472">Membrane</keyword>
<keyword evidence="1" id="KW-1133">Transmembrane helix</keyword>
<dbReference type="Gene3D" id="3.30.40.10">
    <property type="entry name" value="Zinc/RING finger domain, C3HC4 (zinc finger)"/>
    <property type="match status" value="1"/>
</dbReference>
<evidence type="ECO:0000313" key="3">
    <source>
        <dbReference type="Proteomes" id="UP000324233"/>
    </source>
</evidence>
<gene>
    <name evidence="2" type="ORF">OJF2_27300</name>
</gene>
<dbReference type="Pfam" id="PF14446">
    <property type="entry name" value="Prok-RING_1"/>
    <property type="match status" value="1"/>
</dbReference>
<proteinExistence type="predicted"/>
<dbReference type="InterPro" id="IPR013083">
    <property type="entry name" value="Znf_RING/FYVE/PHD"/>
</dbReference>
<name>A0A5B9W2E9_9BACT</name>
<dbReference type="EMBL" id="CP042997">
    <property type="protein sequence ID" value="QEH34195.1"/>
    <property type="molecule type" value="Genomic_DNA"/>
</dbReference>
<reference evidence="2 3" key="1">
    <citation type="submission" date="2019-08" db="EMBL/GenBank/DDBJ databases">
        <title>Deep-cultivation of Planctomycetes and their phenomic and genomic characterization uncovers novel biology.</title>
        <authorList>
            <person name="Wiegand S."/>
            <person name="Jogler M."/>
            <person name="Boedeker C."/>
            <person name="Pinto D."/>
            <person name="Vollmers J."/>
            <person name="Rivas-Marin E."/>
            <person name="Kohn T."/>
            <person name="Peeters S.H."/>
            <person name="Heuer A."/>
            <person name="Rast P."/>
            <person name="Oberbeckmann S."/>
            <person name="Bunk B."/>
            <person name="Jeske O."/>
            <person name="Meyerdierks A."/>
            <person name="Storesund J.E."/>
            <person name="Kallscheuer N."/>
            <person name="Luecker S."/>
            <person name="Lage O.M."/>
            <person name="Pohl T."/>
            <person name="Merkel B.J."/>
            <person name="Hornburger P."/>
            <person name="Mueller R.-W."/>
            <person name="Bruemmer F."/>
            <person name="Labrenz M."/>
            <person name="Spormann A.M."/>
            <person name="Op den Camp H."/>
            <person name="Overmann J."/>
            <person name="Amann R."/>
            <person name="Jetten M.S.M."/>
            <person name="Mascher T."/>
            <person name="Medema M.H."/>
            <person name="Devos D.P."/>
            <person name="Kaster A.-K."/>
            <person name="Ovreas L."/>
            <person name="Rohde M."/>
            <person name="Galperin M.Y."/>
            <person name="Jogler C."/>
        </authorList>
    </citation>
    <scope>NUCLEOTIDE SEQUENCE [LARGE SCALE GENOMIC DNA]</scope>
    <source>
        <strain evidence="2 3">OJF2</strain>
    </source>
</reference>
<evidence type="ECO:0000313" key="2">
    <source>
        <dbReference type="EMBL" id="QEH34195.1"/>
    </source>
</evidence>
<keyword evidence="3" id="KW-1185">Reference proteome</keyword>
<accession>A0A5B9W2E9</accession>
<organism evidence="2 3">
    <name type="scientific">Aquisphaera giovannonii</name>
    <dbReference type="NCBI Taxonomy" id="406548"/>
    <lineage>
        <taxon>Bacteria</taxon>
        <taxon>Pseudomonadati</taxon>
        <taxon>Planctomycetota</taxon>
        <taxon>Planctomycetia</taxon>
        <taxon>Isosphaerales</taxon>
        <taxon>Isosphaeraceae</taxon>
        <taxon>Aquisphaera</taxon>
    </lineage>
</organism>
<feature type="transmembrane region" description="Helical" evidence="1">
    <location>
        <begin position="198"/>
        <end position="223"/>
    </location>
</feature>
<keyword evidence="1" id="KW-0812">Transmembrane</keyword>
<evidence type="ECO:0000256" key="1">
    <source>
        <dbReference type="SAM" id="Phobius"/>
    </source>
</evidence>
<dbReference type="Proteomes" id="UP000324233">
    <property type="component" value="Chromosome"/>
</dbReference>
<dbReference type="RefSeq" id="WP_168221766.1">
    <property type="nucleotide sequence ID" value="NZ_CP042997.1"/>
</dbReference>
<dbReference type="AlphaFoldDB" id="A0A5B9W2E9"/>
<evidence type="ECO:0008006" key="4">
    <source>
        <dbReference type="Google" id="ProtNLM"/>
    </source>
</evidence>